<dbReference type="HAMAP" id="MF_01366">
    <property type="entry name" value="Ribosomal_uL13"/>
    <property type="match status" value="1"/>
</dbReference>
<dbReference type="SUPFAM" id="SSF52161">
    <property type="entry name" value="Ribosomal protein L13"/>
    <property type="match status" value="1"/>
</dbReference>
<keyword evidence="3 5" id="KW-0687">Ribonucleoprotein</keyword>
<comment type="similarity">
    <text evidence="1 5">Belongs to the universal ribosomal protein uL13 family.</text>
</comment>
<dbReference type="NCBIfam" id="TIGR01066">
    <property type="entry name" value="rplM_bact"/>
    <property type="match status" value="1"/>
</dbReference>
<evidence type="ECO:0000313" key="6">
    <source>
        <dbReference type="EMBL" id="QDY86998.1"/>
    </source>
</evidence>
<evidence type="ECO:0000256" key="4">
    <source>
        <dbReference type="ARBA" id="ARBA00035201"/>
    </source>
</evidence>
<dbReference type="InterPro" id="IPR005823">
    <property type="entry name" value="Ribosomal_uL13_bac-type"/>
</dbReference>
<dbReference type="PIRSF" id="PIRSF002181">
    <property type="entry name" value="Ribosomal_L13"/>
    <property type="match status" value="1"/>
</dbReference>
<proteinExistence type="inferred from homology"/>
<keyword evidence="2 5" id="KW-0689">Ribosomal protein</keyword>
<evidence type="ECO:0000313" key="7">
    <source>
        <dbReference type="EMBL" id="QDY88083.1"/>
    </source>
</evidence>
<evidence type="ECO:0000313" key="9">
    <source>
        <dbReference type="Proteomes" id="UP000318927"/>
    </source>
</evidence>
<reference evidence="8" key="2">
    <citation type="submission" date="2019-07" db="EMBL/GenBank/DDBJ databases">
        <title>Complete genome sequences of three Mycoplasma sp. 1220 strains.</title>
        <authorList>
            <person name="Grozner D."/>
            <person name="Forro B."/>
            <person name="Kovacs A.B."/>
            <person name="Marton S."/>
            <person name="Banyai K."/>
            <person name="Kreizinger Z."/>
            <person name="Sulyok K.M."/>
            <person name="Gyuranecz M."/>
        </authorList>
    </citation>
    <scope>NUCLEOTIDE SEQUENCE [LARGE SCALE GENOMIC DNA]</scope>
    <source>
        <strain evidence="8">MYCAV93</strain>
    </source>
</reference>
<dbReference type="Gene3D" id="3.90.1180.10">
    <property type="entry name" value="Ribosomal protein L13"/>
    <property type="match status" value="1"/>
</dbReference>
<dbReference type="PANTHER" id="PTHR11545:SF2">
    <property type="entry name" value="LARGE RIBOSOMAL SUBUNIT PROTEIN UL13M"/>
    <property type="match status" value="1"/>
</dbReference>
<evidence type="ECO:0000313" key="8">
    <source>
        <dbReference type="Proteomes" id="UP000317512"/>
    </source>
</evidence>
<evidence type="ECO:0000256" key="2">
    <source>
        <dbReference type="ARBA" id="ARBA00022980"/>
    </source>
</evidence>
<comment type="subunit">
    <text evidence="5">Part of the 50S ribosomal subunit.</text>
</comment>
<organism evidence="7 8">
    <name type="scientific">Mycoplasma anserisalpingitidis</name>
    <dbReference type="NCBI Taxonomy" id="519450"/>
    <lineage>
        <taxon>Bacteria</taxon>
        <taxon>Bacillati</taxon>
        <taxon>Mycoplasmatota</taxon>
        <taxon>Mollicutes</taxon>
        <taxon>Mycoplasmataceae</taxon>
        <taxon>Mycoplasma</taxon>
    </lineage>
</organism>
<dbReference type="CDD" id="cd00392">
    <property type="entry name" value="Ribosomal_L13"/>
    <property type="match status" value="1"/>
</dbReference>
<dbReference type="GO" id="GO:0017148">
    <property type="term" value="P:negative regulation of translation"/>
    <property type="evidence" value="ECO:0007669"/>
    <property type="project" value="TreeGrafter"/>
</dbReference>
<evidence type="ECO:0000256" key="5">
    <source>
        <dbReference type="HAMAP-Rule" id="MF_01366"/>
    </source>
</evidence>
<protein>
    <recommendedName>
        <fullName evidence="4 5">Large ribosomal subunit protein uL13</fullName>
    </recommendedName>
</protein>
<gene>
    <name evidence="5 7" type="primary">rplM</name>
    <name evidence="7" type="ORF">FOY43_00140</name>
    <name evidence="6" type="ORF">FRW55_02395</name>
</gene>
<comment type="function">
    <text evidence="5">This protein is one of the early assembly proteins of the 50S ribosomal subunit, although it is not seen to bind rRNA by itself. It is important during the early stages of 50S assembly.</text>
</comment>
<dbReference type="EMBL" id="CP042295">
    <property type="protein sequence ID" value="QDY86998.1"/>
    <property type="molecule type" value="Genomic_DNA"/>
</dbReference>
<dbReference type="OrthoDB" id="9801330at2"/>
<reference evidence="7 9" key="1">
    <citation type="journal article" date="2019" name="Microbiol. Resour. Announc.">
        <title>Complete Genome Sequences of Three Mycoplasma anserisalpingitis (Mycoplasma sp. 1220) Strains.</title>
        <authorList>
            <person name="Grozner D."/>
            <person name="Forro B."/>
            <person name="Kovacs A.B."/>
            <person name="Marton S."/>
            <person name="Banyai K."/>
            <person name="Kreizinger Z."/>
            <person name="Sulyok K.M."/>
            <person name="Gyuranecz M."/>
        </authorList>
    </citation>
    <scope>NUCLEOTIDE SEQUENCE</scope>
    <source>
        <strain evidence="6 9">ATCC:BAA-2147</strain>
        <strain evidence="7">MYCAV93</strain>
    </source>
</reference>
<dbReference type="GO" id="GO:0022625">
    <property type="term" value="C:cytosolic large ribosomal subunit"/>
    <property type="evidence" value="ECO:0007669"/>
    <property type="project" value="TreeGrafter"/>
</dbReference>
<dbReference type="Pfam" id="PF00572">
    <property type="entry name" value="Ribosomal_L13"/>
    <property type="match status" value="1"/>
</dbReference>
<evidence type="ECO:0000256" key="3">
    <source>
        <dbReference type="ARBA" id="ARBA00023274"/>
    </source>
</evidence>
<evidence type="ECO:0000256" key="1">
    <source>
        <dbReference type="ARBA" id="ARBA00006227"/>
    </source>
</evidence>
<keyword evidence="9" id="KW-1185">Reference proteome</keyword>
<sequence>MRQTTIVNKEKADKKWFVIDAEGQVLGRLAAQVATILRGKNKPTFTPNADMGDYVIVVNAEKVVLTAKKEDDKVYYSHSGYMGGLKSITAAKLRAKKPTALVEKAVHGMIPHTKLGDKQRRNLFVYAGPEHKHEAQQPVRIEVK</sequence>
<dbReference type="PANTHER" id="PTHR11545">
    <property type="entry name" value="RIBOSOMAL PROTEIN L13"/>
    <property type="match status" value="1"/>
</dbReference>
<dbReference type="Proteomes" id="UP000318927">
    <property type="component" value="Chromosome"/>
</dbReference>
<dbReference type="InterPro" id="IPR005822">
    <property type="entry name" value="Ribosomal_uL13"/>
</dbReference>
<dbReference type="KEGG" id="mans:FRW55_02395"/>
<dbReference type="InterPro" id="IPR036899">
    <property type="entry name" value="Ribosomal_uL13_sf"/>
</dbReference>
<dbReference type="RefSeq" id="WP_146308414.1">
    <property type="nucleotide sequence ID" value="NZ_CP041663.1"/>
</dbReference>
<dbReference type="Proteomes" id="UP000317512">
    <property type="component" value="Chromosome"/>
</dbReference>
<dbReference type="AlphaFoldDB" id="A0A5B8J9B4"/>
<dbReference type="GO" id="GO:0003735">
    <property type="term" value="F:structural constituent of ribosome"/>
    <property type="evidence" value="ECO:0007669"/>
    <property type="project" value="InterPro"/>
</dbReference>
<dbReference type="EMBL" id="CP041663">
    <property type="protein sequence ID" value="QDY88083.1"/>
    <property type="molecule type" value="Genomic_DNA"/>
</dbReference>
<accession>A0A5B8J9B4</accession>
<dbReference type="GO" id="GO:0003729">
    <property type="term" value="F:mRNA binding"/>
    <property type="evidence" value="ECO:0007669"/>
    <property type="project" value="UniProtKB-ARBA"/>
</dbReference>
<name>A0A5B8J9B4_9MOLU</name>
<dbReference type="GO" id="GO:0006412">
    <property type="term" value="P:translation"/>
    <property type="evidence" value="ECO:0007669"/>
    <property type="project" value="UniProtKB-UniRule"/>
</dbReference>
<dbReference type="FunFam" id="3.90.1180.10:FF:000001">
    <property type="entry name" value="50S ribosomal protein L13"/>
    <property type="match status" value="1"/>
</dbReference>